<dbReference type="OrthoDB" id="7326421at2759"/>
<evidence type="ECO:0000313" key="4">
    <source>
        <dbReference type="Proteomes" id="UP000683360"/>
    </source>
</evidence>
<name>A0A8S3QRL1_MYTED</name>
<dbReference type="GO" id="GO:0003730">
    <property type="term" value="F:mRNA 3'-UTR binding"/>
    <property type="evidence" value="ECO:0007669"/>
    <property type="project" value="TreeGrafter"/>
</dbReference>
<proteinExistence type="predicted"/>
<dbReference type="GO" id="GO:0005634">
    <property type="term" value="C:nucleus"/>
    <property type="evidence" value="ECO:0007669"/>
    <property type="project" value="TreeGrafter"/>
</dbReference>
<organism evidence="3 4">
    <name type="scientific">Mytilus edulis</name>
    <name type="common">Blue mussel</name>
    <dbReference type="NCBI Taxonomy" id="6550"/>
    <lineage>
        <taxon>Eukaryota</taxon>
        <taxon>Metazoa</taxon>
        <taxon>Spiralia</taxon>
        <taxon>Lophotrochozoa</taxon>
        <taxon>Mollusca</taxon>
        <taxon>Bivalvia</taxon>
        <taxon>Autobranchia</taxon>
        <taxon>Pteriomorphia</taxon>
        <taxon>Mytilida</taxon>
        <taxon>Mytiloidea</taxon>
        <taxon>Mytilidae</taxon>
        <taxon>Mytilinae</taxon>
        <taxon>Mytilus</taxon>
    </lineage>
</organism>
<reference evidence="3" key="1">
    <citation type="submission" date="2021-03" db="EMBL/GenBank/DDBJ databases">
        <authorList>
            <person name="Bekaert M."/>
        </authorList>
    </citation>
    <scope>NUCLEOTIDE SEQUENCE</scope>
</reference>
<evidence type="ECO:0000256" key="1">
    <source>
        <dbReference type="SAM" id="MobiDB-lite"/>
    </source>
</evidence>
<dbReference type="EMBL" id="CAJPWZ010000673">
    <property type="protein sequence ID" value="CAG2198260.1"/>
    <property type="molecule type" value="Genomic_DNA"/>
</dbReference>
<dbReference type="InterPro" id="IPR052640">
    <property type="entry name" value="Gemin-5"/>
</dbReference>
<dbReference type="InterPro" id="IPR056421">
    <property type="entry name" value="TPR_GEMI5"/>
</dbReference>
<dbReference type="AlphaFoldDB" id="A0A8S3QRL1"/>
<keyword evidence="4" id="KW-1185">Reference proteome</keyword>
<feature type="domain" description="Gem-associated protein 5 TPR" evidence="2">
    <location>
        <begin position="6"/>
        <end position="201"/>
    </location>
</feature>
<evidence type="ECO:0000259" key="2">
    <source>
        <dbReference type="Pfam" id="PF23774"/>
    </source>
</evidence>
<dbReference type="Proteomes" id="UP000683360">
    <property type="component" value="Unassembled WGS sequence"/>
</dbReference>
<dbReference type="PANTHER" id="PTHR46362:SF1">
    <property type="entry name" value="GEM-ASSOCIATED PROTEIN 5"/>
    <property type="match status" value="1"/>
</dbReference>
<dbReference type="Pfam" id="PF23774">
    <property type="entry name" value="TPR_GEMI5"/>
    <property type="match status" value="1"/>
</dbReference>
<protein>
    <submittedName>
        <fullName evidence="3">GEMIN5</fullName>
    </submittedName>
</protein>
<feature type="region of interest" description="Disordered" evidence="1">
    <location>
        <begin position="275"/>
        <end position="301"/>
    </location>
</feature>
<sequence length="325" mass="37395">MLSIYLNFSGQYHRENDNMDYFYQLEIWKGNITGALRIAREREELSDWLVAMAPMASFESWVTVCTDYAIQLELEGQYHKAVSYLLAAHKVYDAIDLFKKHRLFKEAIALAKVRLSPFDPVLEDLYTLWAHQLTKDGNYEQAAKCHLAMRQVQDAANLLARRYNQPSLRTASHVCMIAKDKQQGLVYAQKVVQQYLIQNQWKEAYSFLKEDKHLQGSRPFNKGLIGLQRGRVAPGYKFQHYNTPWNKVPVSQLSTSLDPEENHVPAVEMNVEPPNAILDESPCTSSTSPADNDRKQTRSQLLVPSADLKTEEEWCSTSGMRFMRP</sequence>
<dbReference type="GO" id="GO:0000387">
    <property type="term" value="P:spliceosomal snRNP assembly"/>
    <property type="evidence" value="ECO:0007669"/>
    <property type="project" value="TreeGrafter"/>
</dbReference>
<dbReference type="GO" id="GO:0032797">
    <property type="term" value="C:SMN complex"/>
    <property type="evidence" value="ECO:0007669"/>
    <property type="project" value="TreeGrafter"/>
</dbReference>
<accession>A0A8S3QRL1</accession>
<dbReference type="PANTHER" id="PTHR46362">
    <property type="entry name" value="GEM-ASSOCIATED PROTEIN 5"/>
    <property type="match status" value="1"/>
</dbReference>
<comment type="caution">
    <text evidence="3">The sequence shown here is derived from an EMBL/GenBank/DDBJ whole genome shotgun (WGS) entry which is preliminary data.</text>
</comment>
<gene>
    <name evidence="3" type="ORF">MEDL_13023</name>
</gene>
<evidence type="ECO:0000313" key="3">
    <source>
        <dbReference type="EMBL" id="CAG2198260.1"/>
    </source>
</evidence>